<dbReference type="eggNOG" id="KOG2959">
    <property type="taxonomic scope" value="Eukaryota"/>
</dbReference>
<accession>M2M3V0</accession>
<dbReference type="HOGENOM" id="CLU_064352_1_0_1"/>
<dbReference type="EMBL" id="KB445564">
    <property type="protein sequence ID" value="EMC91251.1"/>
    <property type="molecule type" value="Genomic_DNA"/>
</dbReference>
<dbReference type="Proteomes" id="UP000011761">
    <property type="component" value="Unassembled WGS sequence"/>
</dbReference>
<dbReference type="GO" id="GO:0005634">
    <property type="term" value="C:nucleus"/>
    <property type="evidence" value="ECO:0007669"/>
    <property type="project" value="TreeGrafter"/>
</dbReference>
<name>M2M3V0_BAUPA</name>
<feature type="region of interest" description="Disordered" evidence="1">
    <location>
        <begin position="210"/>
        <end position="255"/>
    </location>
</feature>
<dbReference type="RefSeq" id="XP_007681515.1">
    <property type="nucleotide sequence ID" value="XM_007683325.1"/>
</dbReference>
<organism evidence="2 3">
    <name type="scientific">Baudoinia panamericana (strain UAMH 10762)</name>
    <name type="common">Angels' share fungus</name>
    <name type="synonym">Baudoinia compniacensis (strain UAMH 10762)</name>
    <dbReference type="NCBI Taxonomy" id="717646"/>
    <lineage>
        <taxon>Eukaryota</taxon>
        <taxon>Fungi</taxon>
        <taxon>Dikarya</taxon>
        <taxon>Ascomycota</taxon>
        <taxon>Pezizomycotina</taxon>
        <taxon>Dothideomycetes</taxon>
        <taxon>Dothideomycetidae</taxon>
        <taxon>Mycosphaerellales</taxon>
        <taxon>Teratosphaeriaceae</taxon>
        <taxon>Baudoinia</taxon>
    </lineage>
</organism>
<feature type="region of interest" description="Disordered" evidence="1">
    <location>
        <begin position="1"/>
        <end position="86"/>
    </location>
</feature>
<sequence>MSALVGYASSDEDEDEYEGSSRPAKIATKHESQDPTEPSDARAQSAQELPSVPIGPSLRPHQPHPDVVEEGANLIPSSFSPPSSPYTFERQRVRELTMPPIPNFSIPEAPLPPLDGSEEAAALSAATKKFSRFLELKKQGIHFNERLLHTSSLRNPGLLPKLMEFAGIGVEESYATTLSTEGGEGAVAGVRWPEEWYVENLIKENERKLKNERERGGKLEFVPAANAKASNGSAVSTPGSSGSGGGGRKSRFDRR</sequence>
<dbReference type="GeneID" id="19117337"/>
<dbReference type="Pfam" id="PF07818">
    <property type="entry name" value="HCNGP"/>
    <property type="match status" value="1"/>
</dbReference>
<evidence type="ECO:0000256" key="1">
    <source>
        <dbReference type="SAM" id="MobiDB-lite"/>
    </source>
</evidence>
<dbReference type="PANTHER" id="PTHR13464:SF0">
    <property type="entry name" value="SAP30-BINDING PROTEIN"/>
    <property type="match status" value="1"/>
</dbReference>
<reference evidence="2 3" key="1">
    <citation type="journal article" date="2012" name="PLoS Pathog.">
        <title>Diverse lifestyles and strategies of plant pathogenesis encoded in the genomes of eighteen Dothideomycetes fungi.</title>
        <authorList>
            <person name="Ohm R.A."/>
            <person name="Feau N."/>
            <person name="Henrissat B."/>
            <person name="Schoch C.L."/>
            <person name="Horwitz B.A."/>
            <person name="Barry K.W."/>
            <person name="Condon B.J."/>
            <person name="Copeland A.C."/>
            <person name="Dhillon B."/>
            <person name="Glaser F."/>
            <person name="Hesse C.N."/>
            <person name="Kosti I."/>
            <person name="LaButti K."/>
            <person name="Lindquist E.A."/>
            <person name="Lucas S."/>
            <person name="Salamov A.A."/>
            <person name="Bradshaw R.E."/>
            <person name="Ciuffetti L."/>
            <person name="Hamelin R.C."/>
            <person name="Kema G.H.J."/>
            <person name="Lawrence C."/>
            <person name="Scott J.A."/>
            <person name="Spatafora J.W."/>
            <person name="Turgeon B.G."/>
            <person name="de Wit P.J.G.M."/>
            <person name="Zhong S."/>
            <person name="Goodwin S.B."/>
            <person name="Grigoriev I.V."/>
        </authorList>
    </citation>
    <scope>NUCLEOTIDE SEQUENCE [LARGE SCALE GENOMIC DNA]</scope>
    <source>
        <strain evidence="2 3">UAMH 10762</strain>
    </source>
</reference>
<protein>
    <recommendedName>
        <fullName evidence="4">HCNGP-like protein</fullName>
    </recommendedName>
</protein>
<dbReference type="OrthoDB" id="1714508at2759"/>
<evidence type="ECO:0008006" key="4">
    <source>
        <dbReference type="Google" id="ProtNLM"/>
    </source>
</evidence>
<dbReference type="GO" id="GO:0006355">
    <property type="term" value="P:regulation of DNA-templated transcription"/>
    <property type="evidence" value="ECO:0007669"/>
    <property type="project" value="InterPro"/>
</dbReference>
<evidence type="ECO:0000313" key="3">
    <source>
        <dbReference type="Proteomes" id="UP000011761"/>
    </source>
</evidence>
<dbReference type="InterPro" id="IPR012479">
    <property type="entry name" value="SAP30BP"/>
</dbReference>
<dbReference type="AlphaFoldDB" id="M2M3V0"/>
<keyword evidence="3" id="KW-1185">Reference proteome</keyword>
<evidence type="ECO:0000313" key="2">
    <source>
        <dbReference type="EMBL" id="EMC91251.1"/>
    </source>
</evidence>
<dbReference type="OMA" id="IATKHES"/>
<gene>
    <name evidence="2" type="ORF">BAUCODRAFT_80277</name>
</gene>
<dbReference type="PANTHER" id="PTHR13464">
    <property type="entry name" value="TRANSCRIPTIONAL REGULATOR PROTEIN HCNGP"/>
    <property type="match status" value="1"/>
</dbReference>
<proteinExistence type="predicted"/>
<dbReference type="KEGG" id="bcom:BAUCODRAFT_80277"/>